<feature type="region of interest" description="Disordered" evidence="1">
    <location>
        <begin position="1"/>
        <end position="28"/>
    </location>
</feature>
<organism evidence="2">
    <name type="scientific">Sesamum latifolium</name>
    <dbReference type="NCBI Taxonomy" id="2727402"/>
    <lineage>
        <taxon>Eukaryota</taxon>
        <taxon>Viridiplantae</taxon>
        <taxon>Streptophyta</taxon>
        <taxon>Embryophyta</taxon>
        <taxon>Tracheophyta</taxon>
        <taxon>Spermatophyta</taxon>
        <taxon>Magnoliopsida</taxon>
        <taxon>eudicotyledons</taxon>
        <taxon>Gunneridae</taxon>
        <taxon>Pentapetalae</taxon>
        <taxon>asterids</taxon>
        <taxon>lamiids</taxon>
        <taxon>Lamiales</taxon>
        <taxon>Pedaliaceae</taxon>
        <taxon>Sesamum</taxon>
    </lineage>
</organism>
<comment type="caution">
    <text evidence="2">The sequence shown here is derived from an EMBL/GenBank/DDBJ whole genome shotgun (WGS) entry which is preliminary data.</text>
</comment>
<protein>
    <submittedName>
        <fullName evidence="2">Uncharacterized protein</fullName>
    </submittedName>
</protein>
<dbReference type="EMBL" id="JACGWN010000009">
    <property type="protein sequence ID" value="KAL0433694.1"/>
    <property type="molecule type" value="Genomic_DNA"/>
</dbReference>
<reference evidence="2" key="2">
    <citation type="journal article" date="2024" name="Plant">
        <title>Genomic evolution and insights into agronomic trait innovations of Sesamum species.</title>
        <authorList>
            <person name="Miao H."/>
            <person name="Wang L."/>
            <person name="Qu L."/>
            <person name="Liu H."/>
            <person name="Sun Y."/>
            <person name="Le M."/>
            <person name="Wang Q."/>
            <person name="Wei S."/>
            <person name="Zheng Y."/>
            <person name="Lin W."/>
            <person name="Duan Y."/>
            <person name="Cao H."/>
            <person name="Xiong S."/>
            <person name="Wang X."/>
            <person name="Wei L."/>
            <person name="Li C."/>
            <person name="Ma Q."/>
            <person name="Ju M."/>
            <person name="Zhao R."/>
            <person name="Li G."/>
            <person name="Mu C."/>
            <person name="Tian Q."/>
            <person name="Mei H."/>
            <person name="Zhang T."/>
            <person name="Gao T."/>
            <person name="Zhang H."/>
        </authorList>
    </citation>
    <scope>NUCLEOTIDE SEQUENCE</scope>
    <source>
        <strain evidence="2">KEN1</strain>
    </source>
</reference>
<evidence type="ECO:0000256" key="1">
    <source>
        <dbReference type="SAM" id="MobiDB-lite"/>
    </source>
</evidence>
<accession>A0AAW2VXH8</accession>
<name>A0AAW2VXH8_9LAMI</name>
<dbReference type="PANTHER" id="PTHR35317:SF43">
    <property type="entry name" value="TRANSMEMBRANE PROTEIN"/>
    <property type="match status" value="1"/>
</dbReference>
<sequence>MDLDVALKEDSPPALTEKSTSEEKREKERWEKYNRMRVRIMKKTIIEAFRGTISETLTKAKDFLVDIEKRFIKNEKAEIGTLLTNLFSKRYTGKGNIREYITEMSHLSAKLRALKLGLSEDLLVHLILISLPTRFS</sequence>
<gene>
    <name evidence="2" type="ORF">Slati_2703700</name>
</gene>
<feature type="compositionally biased region" description="Basic and acidic residues" evidence="1">
    <location>
        <begin position="19"/>
        <end position="28"/>
    </location>
</feature>
<feature type="compositionally biased region" description="Basic and acidic residues" evidence="1">
    <location>
        <begin position="1"/>
        <end position="11"/>
    </location>
</feature>
<proteinExistence type="predicted"/>
<dbReference type="PANTHER" id="PTHR35317">
    <property type="entry name" value="OS04G0629600 PROTEIN"/>
    <property type="match status" value="1"/>
</dbReference>
<evidence type="ECO:0000313" key="2">
    <source>
        <dbReference type="EMBL" id="KAL0433694.1"/>
    </source>
</evidence>
<reference evidence="2" key="1">
    <citation type="submission" date="2020-06" db="EMBL/GenBank/DDBJ databases">
        <authorList>
            <person name="Li T."/>
            <person name="Hu X."/>
            <person name="Zhang T."/>
            <person name="Song X."/>
            <person name="Zhang H."/>
            <person name="Dai N."/>
            <person name="Sheng W."/>
            <person name="Hou X."/>
            <person name="Wei L."/>
        </authorList>
    </citation>
    <scope>NUCLEOTIDE SEQUENCE</scope>
    <source>
        <strain evidence="2">KEN1</strain>
        <tissue evidence="2">Leaf</tissue>
    </source>
</reference>
<dbReference type="Pfam" id="PF14223">
    <property type="entry name" value="Retrotran_gag_2"/>
    <property type="match status" value="1"/>
</dbReference>
<dbReference type="AlphaFoldDB" id="A0AAW2VXH8"/>